<dbReference type="Gene3D" id="3.30.70.2440">
    <property type="match status" value="1"/>
</dbReference>
<gene>
    <name evidence="3" type="ORF">B9N65_00905</name>
    <name evidence="2" type="ORF">B9N65_10020</name>
</gene>
<name>A0A1Y5ME90_9BACT</name>
<feature type="compositionally biased region" description="Basic and acidic residues" evidence="1">
    <location>
        <begin position="889"/>
        <end position="907"/>
    </location>
</feature>
<sequence length="3421" mass="382096">MGLADKKFKAQQAFTNKLAELEPDDYQIGLDLADETLANVTAEQARREQYANFKRNMTLNARNPYATPDLTGLTSEGLLARGMSINKQLHGLQRAIENGQRADEFEQRRQLSLMQQDIIDAELDKDRAKLNTTRRELANQFTRQLGVNRLENAAGVFTEDYVPTDDAHDFTTMGTIKSQALEWGGDALKGIGGAVKGLGDVVDTAGYMLDGVLPTHTQDDGLSLAQRWNKNWKKAQADDGLLMSGVTDGLNYMGNKALKASKDINAQSLNTVESLRRQWDRDNYSVWDMAKTIGGMATESLTHPEVLTTIATGGLGKGIQLGVAGINALTKATNMDIDKREALARMQGLSDKDVYKDKVGIDGILEQAPAALAYTGLNYIEASALLKGMSKSIPKGLYNADLKEVAGYLTKSLPEEDMLRIAKNGFTPSEGGIISKMMPTFSKTASEEAKDLTAKEVLKYALGGIAKQGAKTAGYLGGRAAVGAVGEAPIEYLQTKLELSARPDLTAVEKEEQARDAAIAGGLVGGSIGASTHIPATALNTGKSIYTKAKDIYTRTNDKEVNTDLANASSEPIDNQELGKALDIISRASTPSETPTTKEFMGEIGGALSYIGQTENFSKLPKEVQNTVKNIGPIIQEHFARKKENPDYNVIESMTPLESTLAALRMQQPEIIESMLKGQELHSPNNNSSRAKEIENNYNTLMSAYNDIQNSPNAFSPEEYKAVTSLATSIKDNLANGKEGYHDISKDIFIEGFTDKYGKERPSLTNYLAKAMSSRTSKEDLSKMSENISSFKKSQENKAKLYEYASKYPINDGSVYTFRIPKQASADTPVEVIKGAIDREDDKHEGYHTWIKRPNEKANNILTKQLAELRNEIDTIDTISSLVAYKTKSKQDVSKKETVKPKPETKVENTQPKVEPKPTPKPEVKPTSKRVEPKQEGKPEPIQEKVQEPKPKAESKPEQVPKPSTNTTLDTAPASKPAENTSPKKPEPKPLEPIEVDSKPIMDTLLDQETSMPEEHKLKVTQLNFHFKPSEKANGILVKDPKTAVNNIRDFLGASVYTQLDMTLLKGVGLTDEKGNLVSVLPDSKNGDKKAPASLLLNDNRVRASLMYRGLEWLITGPMNYTADYMDTLDTISKMGFSEEAINDQFIKTAMTHTFASTALPAIGRKVLKDIGFNVNKETTSSEEVSLIEQELGLYAVRALIKNDLVKETSIEIDSNNGTKVNFYGLGNVNYRKFLKLDGDTDLYKKMNNLSLTLKDSEAEVSSYLTEKPEVDDSPYTFIKGKGNTKISTIHKKALNVIKTTPYMPIDREAITEIMNDESYVKALKKGMGYVELDETTTDPNSPKYILPSDLDSVKGKNREIEQSIESMKNYINSEDSTAPIYFDSFMSKNNRFFMRSTNINPQATKFHRFLVTPVDSKDTYEIKNGEVTTPAFYISIAQAFGFKTDKKATKSSIDFGKAIVEKFAESDPKDYLKFIKALISDGKEHKIAGKTIEIEEVSHAIQAALAIRDLVNARNSGKDSFETTITTEIDGINNGLILKLNQYMLSPDYVDNLAAGGVSYGTNTSERINDKYDKGFLDLYQRFAKNIGEYLEAGKANTSEAINNAHKFLRLNPSKKSSATLSRLIENLSGKVSQEVSHTFELEEGKVSSKARKAAKPISQVFSYGAGEKASILNLSRYFTEGLPKLAYAYAKRNDPAGKQAYEILANIVNLDKSNLDIEKVKKPMEEYLNSDQGILAKEIWLDDVTDSDGTTSKKKYTVGQLLDALYFSVLNEPAIATLEATYPFVRQMNEAINQGVNARINDVATQIEAAKTIRKEELNTDTLTIAEEEAIEKEVLKKHPLPYTSYLADDSVGNAKSSIFDKVDKTNDNYKRQVTMQRLKTEMADSKFKWIAKTINGKYSMFTDVGAASNVLIIHGVDGTHVGIVIVVIDKSGIHVIPVHDALVVSAKKAQEVNKIYNENASVDLENRNLVRELASQIKNVATTIDMEKNDLTFNDFVISSEVNRTILKHASVVYDNLQNGIEGSEYTLTGTLNDPKELKRLLITPAMTKTKGVDIIDSVIAKLKKDSQRDLIEDLKELKHELIKSQTPLDFEEKDRTEYAERIFTDLYSGMATSKEETKQFLKEISKLRELGIPSNIPNNSRFKEEAEAFNKLEATLVGEYIRSGNIPMPVLQETVNKVNSILTEESKKQSGERSASGVADRFTAFNDYINEVKLASPVLKQVLHYLEHSEDVSLDIVQGQIRSILDSQVIDKSLHSPNNSSENADSTLTEEFTYDGNPETLLSKQTEMRSIDKLDGLYDENHSKQLQDVFKQVINASKESLKDLKVRIEEAKGKLHEGSFDPYARVSKIVRASTPTRSGMSLEETYTHEVLHASLEYGLRTAGLNSREGQYLKEIHSQAIKYLEVEDFLPKVSTGDANEDMKIAKKMYKHFTTSSSSEAYLNSLNEFMVMGITDRTLVEKLKSIPYEHRRKESKATNLFERMVEVVQDFISYAFNKTFKGAKSGNLYDALLALDLKLANANARVVQARAKQMTMVRAFYDAAFEKANDKIKASFNAFIDWAKKNNMTIKVNEYPKSYLDSLTNMVKLQVEAAIHPEKREVLQSFMHKIQVARYGGWLHTLWQDFTKTDKLGRTIEGYIYTANRIDADALATKTVTEKTLANLFSKPLDDIEAKNLGVALLDTDMGYLVKKYSLDEVSKYLKDKDKIKDRQAKIKQEIMDIAKGYEALSKVKPEEYYNFIEAQASGLATYMATNQADQDGQLLNAENIAKMLGSSKAITSSNSLIVDLIDELVSLKAIDRLPKKSKELVIDKIANEKSAMQGLFSFLETQNEIARKKLFNGSEFNIIKGYRSEVYNADTDVVIARVDEADRLKTEGYKLVANITTKDDADTFSAPRAFYVNEWVSNAPKWNKAAVKLTSLQSRGHTLNDLYVQDITSGNGVSNEQFLATLKAVEQKHRANADAMFKRTQRVLSDQPSLVPTLDATGHFDQFRYTMNKGVKSEIVGMDTNIFKSLAQYASTTQDKIATIKHNEEVATSLYNYYIDHASEVNPFKIPFVELSKHSKDERIQEIYRLLPKPFLDKLEEKFADRPIMIRADMLNWVFGFRDIDIKKTKAFSSLSSGQLKRIALMADTLVKKATKIAKSNVVAKNTKTITSNIISNFNLILMQGGNPKQMWDDHVEGVNLLEEYRKNVYRLKELQTLEKSGKRVNKAEIENIKRRLNDSPIKEMIQKGLFTSIVEDISMEDSKDAIDEKINAIKAKLPYPVRTALETMFITKETTMYQTLAKILSASDFVARYALKKELERQGLPKDEIYNRIIDSFINYDIPMSPARKALEERGFLMFSKFFTRIQKVLTSDILKEKPAQALFGILLNSKAGLDLETPFDSSVIEKNYDVLFSNPITQLGNAMTPASFQYFK</sequence>
<protein>
    <submittedName>
        <fullName evidence="2">Uncharacterized protein</fullName>
    </submittedName>
</protein>
<comment type="caution">
    <text evidence="2">The sequence shown here is derived from an EMBL/GenBank/DDBJ whole genome shotgun (WGS) entry which is preliminary data.</text>
</comment>
<proteinExistence type="predicted"/>
<feature type="compositionally biased region" description="Basic and acidic residues" evidence="1">
    <location>
        <begin position="982"/>
        <end position="999"/>
    </location>
</feature>
<dbReference type="EMBL" id="NDYN01000001">
    <property type="protein sequence ID" value="OUT08928.1"/>
    <property type="molecule type" value="Genomic_DNA"/>
</dbReference>
<accession>A0A1Y5ME90</accession>
<feature type="compositionally biased region" description="Basic and acidic residues" evidence="1">
    <location>
        <begin position="914"/>
        <end position="959"/>
    </location>
</feature>
<dbReference type="Proteomes" id="UP000196317">
    <property type="component" value="Unassembled WGS sequence"/>
</dbReference>
<evidence type="ECO:0000313" key="3">
    <source>
        <dbReference type="EMBL" id="OUT08928.1"/>
    </source>
</evidence>
<dbReference type="RefSeq" id="WP_087582425.1">
    <property type="nucleotide sequence ID" value="NZ_NDYN01000001.1"/>
</dbReference>
<reference evidence="2 4" key="1">
    <citation type="submission" date="2017-04" db="EMBL/GenBank/DDBJ databases">
        <title>Complete genome of Campylobacter concisus ATCC 33237T and draft genomes for an additional eight well characterized C. concisus strains.</title>
        <authorList>
            <person name="Cornelius A.J."/>
            <person name="Miller W.G."/>
            <person name="Lastovica A.J."/>
            <person name="On S.L."/>
            <person name="French N.P."/>
            <person name="Vandenberg O."/>
            <person name="Biggs P.J."/>
        </authorList>
    </citation>
    <scope>NUCLEOTIDE SEQUENCE [LARGE SCALE GENOMIC DNA]</scope>
    <source>
        <strain evidence="2 4">CCUG 19995</strain>
    </source>
</reference>
<evidence type="ECO:0000256" key="1">
    <source>
        <dbReference type="SAM" id="MobiDB-lite"/>
    </source>
</evidence>
<evidence type="ECO:0000313" key="2">
    <source>
        <dbReference type="EMBL" id="OUT06908.1"/>
    </source>
</evidence>
<evidence type="ECO:0000313" key="4">
    <source>
        <dbReference type="Proteomes" id="UP000196317"/>
    </source>
</evidence>
<dbReference type="EMBL" id="NDYN01000010">
    <property type="protein sequence ID" value="OUT06908.1"/>
    <property type="molecule type" value="Genomic_DNA"/>
</dbReference>
<organism evidence="2 4">
    <name type="scientific">Campylobacter concisus</name>
    <dbReference type="NCBI Taxonomy" id="199"/>
    <lineage>
        <taxon>Bacteria</taxon>
        <taxon>Pseudomonadati</taxon>
        <taxon>Campylobacterota</taxon>
        <taxon>Epsilonproteobacteria</taxon>
        <taxon>Campylobacterales</taxon>
        <taxon>Campylobacteraceae</taxon>
        <taxon>Campylobacter</taxon>
    </lineage>
</organism>
<feature type="region of interest" description="Disordered" evidence="1">
    <location>
        <begin position="886"/>
        <end position="999"/>
    </location>
</feature>